<evidence type="ECO:0000313" key="5">
    <source>
        <dbReference type="Proteomes" id="UP000233535"/>
    </source>
</evidence>
<feature type="domain" description="Response regulatory" evidence="2">
    <location>
        <begin position="10"/>
        <end position="121"/>
    </location>
</feature>
<dbReference type="InterPro" id="IPR007492">
    <property type="entry name" value="LytTR_DNA-bd_dom"/>
</dbReference>
<dbReference type="SMART" id="SM00850">
    <property type="entry name" value="LytTR"/>
    <property type="match status" value="1"/>
</dbReference>
<dbReference type="EMBL" id="MVDD01000001">
    <property type="protein sequence ID" value="PKQ65612.1"/>
    <property type="molecule type" value="Genomic_DNA"/>
</dbReference>
<evidence type="ECO:0000313" key="4">
    <source>
        <dbReference type="EMBL" id="PKQ65612.1"/>
    </source>
</evidence>
<dbReference type="Gene3D" id="2.40.50.1020">
    <property type="entry name" value="LytTr DNA-binding domain"/>
    <property type="match status" value="1"/>
</dbReference>
<name>A0A2N3I5M9_9BACT</name>
<dbReference type="GO" id="GO:0003677">
    <property type="term" value="F:DNA binding"/>
    <property type="evidence" value="ECO:0007669"/>
    <property type="project" value="InterPro"/>
</dbReference>
<dbReference type="Gene3D" id="3.40.50.2300">
    <property type="match status" value="1"/>
</dbReference>
<dbReference type="InterPro" id="IPR001789">
    <property type="entry name" value="Sig_transdc_resp-reg_receiver"/>
</dbReference>
<comment type="caution">
    <text evidence="4">The sequence shown here is derived from an EMBL/GenBank/DDBJ whole genome shotgun (WGS) entry which is preliminary data.</text>
</comment>
<dbReference type="InterPro" id="IPR046947">
    <property type="entry name" value="LytR-like"/>
</dbReference>
<dbReference type="GO" id="GO:0000156">
    <property type="term" value="F:phosphorelay response regulator activity"/>
    <property type="evidence" value="ECO:0007669"/>
    <property type="project" value="InterPro"/>
</dbReference>
<dbReference type="SUPFAM" id="SSF52172">
    <property type="entry name" value="CheY-like"/>
    <property type="match status" value="1"/>
</dbReference>
<dbReference type="AlphaFoldDB" id="A0A2N3I5M9"/>
<evidence type="ECO:0000256" key="1">
    <source>
        <dbReference type="PROSITE-ProRule" id="PRU00169"/>
    </source>
</evidence>
<dbReference type="PROSITE" id="PS50930">
    <property type="entry name" value="HTH_LYTTR"/>
    <property type="match status" value="1"/>
</dbReference>
<accession>A0A2N3I5M9</accession>
<gene>
    <name evidence="4" type="ORF">BZG02_00995</name>
</gene>
<dbReference type="InterPro" id="IPR011006">
    <property type="entry name" value="CheY-like_superfamily"/>
</dbReference>
<sequence>MNKSNENTFTCLIVEDEPLSQEILESYINDSPQLLLKGICSDAIMANSILMEEKIELVFLDINMPKMNGIEWVKSLREVPEIIFTTAYPEYAVDGFELNALDYLLKPFSLDRFFKAVNKFMSLQKNLEKSALFLNANISVKSNKKTYLLKTTDLKYIESEGDYLKLHRDEDCLVIHETLKSFQTKLPEKSFLRIHRSFIINLNKVEYFEGNQVCIGNQIIPVASSYRKELIDLLDKSS</sequence>
<reference evidence="4 5" key="1">
    <citation type="journal article" date="2017" name="Front. Microbiol.">
        <title>Labilibaculum manganireducens gen. nov., sp. nov. and Labilibaculum filiforme sp. nov., Novel Bacteroidetes Isolated from Subsurface Sediments of the Baltic Sea.</title>
        <authorList>
            <person name="Vandieken V."/>
            <person name="Marshall I.P."/>
            <person name="Niemann H."/>
            <person name="Engelen B."/>
            <person name="Cypionka H."/>
        </authorList>
    </citation>
    <scope>NUCLEOTIDE SEQUENCE [LARGE SCALE GENOMIC DNA]</scope>
    <source>
        <strain evidence="4 5">59.16B</strain>
    </source>
</reference>
<protein>
    <recommendedName>
        <fullName evidence="6">DNA-binding response regulator</fullName>
    </recommendedName>
</protein>
<keyword evidence="5" id="KW-1185">Reference proteome</keyword>
<dbReference type="OrthoDB" id="1490554at2"/>
<dbReference type="SMART" id="SM00448">
    <property type="entry name" value="REC"/>
    <property type="match status" value="1"/>
</dbReference>
<dbReference type="Pfam" id="PF04397">
    <property type="entry name" value="LytTR"/>
    <property type="match status" value="1"/>
</dbReference>
<dbReference type="RefSeq" id="WP_101259544.1">
    <property type="nucleotide sequence ID" value="NZ_MVDD01000001.1"/>
</dbReference>
<evidence type="ECO:0000259" key="3">
    <source>
        <dbReference type="PROSITE" id="PS50930"/>
    </source>
</evidence>
<dbReference type="PANTHER" id="PTHR37299:SF1">
    <property type="entry name" value="STAGE 0 SPORULATION PROTEIN A HOMOLOG"/>
    <property type="match status" value="1"/>
</dbReference>
<dbReference type="Pfam" id="PF00072">
    <property type="entry name" value="Response_reg"/>
    <property type="match status" value="1"/>
</dbReference>
<dbReference type="PANTHER" id="PTHR37299">
    <property type="entry name" value="TRANSCRIPTIONAL REGULATOR-RELATED"/>
    <property type="match status" value="1"/>
</dbReference>
<dbReference type="Proteomes" id="UP000233535">
    <property type="component" value="Unassembled WGS sequence"/>
</dbReference>
<evidence type="ECO:0000259" key="2">
    <source>
        <dbReference type="PROSITE" id="PS50110"/>
    </source>
</evidence>
<proteinExistence type="predicted"/>
<dbReference type="PROSITE" id="PS50110">
    <property type="entry name" value="RESPONSE_REGULATORY"/>
    <property type="match status" value="1"/>
</dbReference>
<feature type="modified residue" description="4-aspartylphosphate" evidence="1">
    <location>
        <position position="61"/>
    </location>
</feature>
<feature type="domain" description="HTH LytTR-type" evidence="3">
    <location>
        <begin position="138"/>
        <end position="236"/>
    </location>
</feature>
<evidence type="ECO:0008006" key="6">
    <source>
        <dbReference type="Google" id="ProtNLM"/>
    </source>
</evidence>
<keyword evidence="1" id="KW-0597">Phosphoprotein</keyword>
<organism evidence="4 5">
    <name type="scientific">Labilibaculum filiforme</name>
    <dbReference type="NCBI Taxonomy" id="1940526"/>
    <lineage>
        <taxon>Bacteria</taxon>
        <taxon>Pseudomonadati</taxon>
        <taxon>Bacteroidota</taxon>
        <taxon>Bacteroidia</taxon>
        <taxon>Marinilabiliales</taxon>
        <taxon>Marinifilaceae</taxon>
        <taxon>Labilibaculum</taxon>
    </lineage>
</organism>